<dbReference type="SUPFAM" id="SSF69349">
    <property type="entry name" value="Phage fibre proteins"/>
    <property type="match status" value="1"/>
</dbReference>
<dbReference type="InterPro" id="IPR037026">
    <property type="entry name" value="Vgr_OB-fold_dom_sf"/>
</dbReference>
<dbReference type="PANTHER" id="PTHR32305">
    <property type="match status" value="1"/>
</dbReference>
<dbReference type="RefSeq" id="WP_229224612.1">
    <property type="nucleotide sequence ID" value="NZ_JAHTGR010000002.1"/>
</dbReference>
<dbReference type="InterPro" id="IPR017847">
    <property type="entry name" value="T6SS_RhsGE_Vgr_subset"/>
</dbReference>
<evidence type="ECO:0000256" key="3">
    <source>
        <dbReference type="ARBA" id="ARBA00022525"/>
    </source>
</evidence>
<dbReference type="PANTHER" id="PTHR32305:SF15">
    <property type="entry name" value="PROTEIN RHSA-RELATED"/>
    <property type="match status" value="1"/>
</dbReference>
<keyword evidence="3" id="KW-0964">Secreted</keyword>
<feature type="domain" description="Gp5/Type VI secretion system Vgr protein OB-fold" evidence="4">
    <location>
        <begin position="418"/>
        <end position="485"/>
    </location>
</feature>
<dbReference type="InterPro" id="IPR006531">
    <property type="entry name" value="Gp5/Vgr_OB"/>
</dbReference>
<sequence length="725" mass="80437">MNLLQGVTAILAAFSSDPQGQRLLRLDFPQGDGPDSIMLANAIVADEALSCDFNYEVEVLSDDALIPLKSVIGKMVTISLVRDDGTLRYFNGYVFEFRFIKTDGGFAFYQMVLKPWLAFLRLRGDCKVFQNLSLTELFDQTFENYLQRDYEYRLIEAAPDLTMAVQYNESDHNHLHRRLEAAGMHYWYEHSEDGHTLCIGDDSTQAESIAGLGEIEYQSQAGAMEHDGIRQWRPVRIASSGRVAVNSYNFKQSRSDRMERPSLNEQGAVEPYEVYLDAGAYGFKDDDDGEALAHRRMDIIDARGQDFIAESNERAAQPGRCFTLTGHFSGGYNDSGDCDVPANDKAEREYLILSVRHTASNNYHDGQGTASQYSNSFTCLRRTIRWRPRLGMHSNDTRIYGVQTATVVGPKGEEIYTDEYGRVRVQFHWDREGEYNEKSSPWVRVMSSAAGAGFGQISVPRIGQEVVVQFLDGNCDRPLIIGSVYNSANMPPWELPANKTQSGVVTRSSIGGKTENANALRFEDLKGAEEVWLHAEKDQRIEVEHDESHSVGNDRTKSVGHNEVVEVKHDRIGTVGNDEKITIHHDRAERVGNDEHIEIGGSRRETVTGHEKVVIHMTKIERVSLAKEETIGLSKTMEIGADYGVAVGATMLTVVGQSKFEKVGLDKKTEVGQSYTIVAADSFEVKVGGASLKLTASGAITISGTSIDIGASGPVRINGKDVDIN</sequence>
<reference evidence="6" key="1">
    <citation type="submission" date="2022-03" db="EMBL/GenBank/DDBJ databases">
        <title>Genome Encyclopedia of Bacteria and Archaea VI: Functional Genomics of Type Strains.</title>
        <authorList>
            <person name="Whitman W."/>
        </authorList>
    </citation>
    <scope>NUCLEOTIDE SEQUENCE</scope>
    <source>
        <strain evidence="6">HSC-15S17</strain>
    </source>
</reference>
<evidence type="ECO:0000313" key="7">
    <source>
        <dbReference type="Proteomes" id="UP001162889"/>
    </source>
</evidence>
<dbReference type="Pfam" id="PF05954">
    <property type="entry name" value="Phage_GPD"/>
    <property type="match status" value="1"/>
</dbReference>
<comment type="subcellular location">
    <subcellularLocation>
        <location evidence="1">Secreted</location>
    </subcellularLocation>
</comment>
<organism evidence="6 7">
    <name type="scientific">Duganella violaceipulchra</name>
    <dbReference type="NCBI Taxonomy" id="2849652"/>
    <lineage>
        <taxon>Bacteria</taxon>
        <taxon>Pseudomonadati</taxon>
        <taxon>Pseudomonadota</taxon>
        <taxon>Betaproteobacteria</taxon>
        <taxon>Burkholderiales</taxon>
        <taxon>Oxalobacteraceae</taxon>
        <taxon>Telluria group</taxon>
        <taxon>Duganella</taxon>
    </lineage>
</organism>
<dbReference type="InterPro" id="IPR054030">
    <property type="entry name" value="Gp5_Vgr_C"/>
</dbReference>
<dbReference type="InterPro" id="IPR050708">
    <property type="entry name" value="T6SS_VgrG/RHS"/>
</dbReference>
<evidence type="ECO:0000313" key="6">
    <source>
        <dbReference type="EMBL" id="MCP2012293.1"/>
    </source>
</evidence>
<keyword evidence="7" id="KW-1185">Reference proteome</keyword>
<evidence type="ECO:0000259" key="4">
    <source>
        <dbReference type="Pfam" id="PF04717"/>
    </source>
</evidence>
<evidence type="ECO:0000259" key="5">
    <source>
        <dbReference type="Pfam" id="PF22178"/>
    </source>
</evidence>
<dbReference type="NCBIfam" id="TIGR01646">
    <property type="entry name" value="vgr_GE"/>
    <property type="match status" value="1"/>
</dbReference>
<comment type="caution">
    <text evidence="6">The sequence shown here is derived from an EMBL/GenBank/DDBJ whole genome shotgun (WGS) entry which is preliminary data.</text>
</comment>
<dbReference type="Pfam" id="PF04717">
    <property type="entry name" value="Phage_base_V"/>
    <property type="match status" value="1"/>
</dbReference>
<dbReference type="SUPFAM" id="SSF69279">
    <property type="entry name" value="Phage tail proteins"/>
    <property type="match status" value="2"/>
</dbReference>
<proteinExistence type="inferred from homology"/>
<evidence type="ECO:0000256" key="2">
    <source>
        <dbReference type="ARBA" id="ARBA00005558"/>
    </source>
</evidence>
<feature type="domain" description="Gp5/Type VI secretion system Vgr C-terminal trimerisation" evidence="5">
    <location>
        <begin position="502"/>
        <end position="614"/>
    </location>
</feature>
<dbReference type="Pfam" id="PF22178">
    <property type="entry name" value="Gp5_trimer_C"/>
    <property type="match status" value="1"/>
</dbReference>
<dbReference type="SUPFAM" id="SSF69255">
    <property type="entry name" value="gp5 N-terminal domain-like"/>
    <property type="match status" value="1"/>
</dbReference>
<gene>
    <name evidence="6" type="ORF">L1274_006053</name>
</gene>
<dbReference type="EMBL" id="JALJZU010000016">
    <property type="protein sequence ID" value="MCP2012293.1"/>
    <property type="molecule type" value="Genomic_DNA"/>
</dbReference>
<dbReference type="Gene3D" id="4.10.220.110">
    <property type="match status" value="1"/>
</dbReference>
<dbReference type="NCBIfam" id="TIGR03361">
    <property type="entry name" value="VI_Rhs_Vgr"/>
    <property type="match status" value="1"/>
</dbReference>
<evidence type="ECO:0000256" key="1">
    <source>
        <dbReference type="ARBA" id="ARBA00004613"/>
    </source>
</evidence>
<name>A0ABT1GXL6_9BURK</name>
<dbReference type="InterPro" id="IPR006533">
    <property type="entry name" value="T6SS_Vgr_RhsGE"/>
</dbReference>
<comment type="similarity">
    <text evidence="2">Belongs to the VgrG protein family.</text>
</comment>
<dbReference type="Gene3D" id="2.30.110.50">
    <property type="match status" value="1"/>
</dbReference>
<protein>
    <submittedName>
        <fullName evidence="6">Type VI secretion system secreted protein VgrG</fullName>
    </submittedName>
</protein>
<dbReference type="Gene3D" id="2.40.50.230">
    <property type="entry name" value="Gp5 N-terminal domain"/>
    <property type="match status" value="1"/>
</dbReference>
<dbReference type="Gene3D" id="3.55.50.10">
    <property type="entry name" value="Baseplate protein-like domains"/>
    <property type="match status" value="1"/>
</dbReference>
<dbReference type="Proteomes" id="UP001162889">
    <property type="component" value="Unassembled WGS sequence"/>
</dbReference>
<accession>A0ABT1GXL6</accession>